<dbReference type="KEGG" id="bman:114248438"/>
<feature type="chain" id="PRO_5026682642" evidence="4">
    <location>
        <begin position="22"/>
        <end position="366"/>
    </location>
</feature>
<dbReference type="AlphaFoldDB" id="A0A6J2KB04"/>
<protein>
    <submittedName>
        <fullName evidence="7">Cartilage-associated protein-like</fullName>
    </submittedName>
</protein>
<keyword evidence="2 4" id="KW-0732">Signal</keyword>
<accession>A0A6J2KB04</accession>
<comment type="similarity">
    <text evidence="1">Belongs to the leprecan family.</text>
</comment>
<dbReference type="InterPro" id="IPR056585">
    <property type="entry name" value="Leprecan_dom"/>
</dbReference>
<name>A0A6J2KB04_BOMMA</name>
<dbReference type="GeneID" id="114248438"/>
<dbReference type="OrthoDB" id="8517835at2759"/>
<sequence length="366" mass="43135">MKLLIREIIIVLMSLIVINESVKLSAVKNKYHKGVKAYTDERWTECIAQFEESISLYRVYRKRIINCRLKCNRNQYNSEIQNNIEDLKIYELLLKKTVCLKQCIESVADTHLQEEFQDIIPIMSARKPFEYLHVCYFQMNALPKAASAAYTFHVGHPDDITMLNNVKYYSQQPEVDVNEIEDLLIENFMIYYKNGKDAYNKNDWEKTITNFEEAIKDYFSVENNCRAECELQPDQQISSEFIITIANNVASLLHCQQQCQDILKKFSYQSGIEFLTDVLDYLQISYYYTKDYEGAAEAVSTYMVMIPDAEDMIENKKFYSSLVDKEAFVNRSDIVYYFKRDTYEKMILNLFHKDSDEGSFKIKDEL</sequence>
<keyword evidence="3" id="KW-0325">Glycoprotein</keyword>
<evidence type="ECO:0000256" key="3">
    <source>
        <dbReference type="ARBA" id="ARBA00023180"/>
    </source>
</evidence>
<keyword evidence="6" id="KW-1185">Reference proteome</keyword>
<dbReference type="Pfam" id="PF23557">
    <property type="entry name" value="TPR_leprecan"/>
    <property type="match status" value="1"/>
</dbReference>
<dbReference type="Gene3D" id="1.25.40.10">
    <property type="entry name" value="Tetratricopeptide repeat domain"/>
    <property type="match status" value="2"/>
</dbReference>
<dbReference type="Proteomes" id="UP000504629">
    <property type="component" value="Unplaced"/>
</dbReference>
<feature type="signal peptide" evidence="4">
    <location>
        <begin position="1"/>
        <end position="21"/>
    </location>
</feature>
<evidence type="ECO:0000256" key="2">
    <source>
        <dbReference type="ARBA" id="ARBA00022729"/>
    </source>
</evidence>
<reference evidence="7" key="1">
    <citation type="submission" date="2025-08" db="UniProtKB">
        <authorList>
            <consortium name="RefSeq"/>
        </authorList>
    </citation>
    <scope>IDENTIFICATION</scope>
    <source>
        <tissue evidence="7">Silk gland</tissue>
    </source>
</reference>
<evidence type="ECO:0000259" key="5">
    <source>
        <dbReference type="Pfam" id="PF23557"/>
    </source>
</evidence>
<evidence type="ECO:0000256" key="1">
    <source>
        <dbReference type="ARBA" id="ARBA00006487"/>
    </source>
</evidence>
<evidence type="ECO:0000313" key="6">
    <source>
        <dbReference type="Proteomes" id="UP000504629"/>
    </source>
</evidence>
<organism evidence="6 7">
    <name type="scientific">Bombyx mandarina</name>
    <name type="common">Wild silk moth</name>
    <name type="synonym">Wild silkworm</name>
    <dbReference type="NCBI Taxonomy" id="7092"/>
    <lineage>
        <taxon>Eukaryota</taxon>
        <taxon>Metazoa</taxon>
        <taxon>Ecdysozoa</taxon>
        <taxon>Arthropoda</taxon>
        <taxon>Hexapoda</taxon>
        <taxon>Insecta</taxon>
        <taxon>Pterygota</taxon>
        <taxon>Neoptera</taxon>
        <taxon>Endopterygota</taxon>
        <taxon>Lepidoptera</taxon>
        <taxon>Glossata</taxon>
        <taxon>Ditrysia</taxon>
        <taxon>Bombycoidea</taxon>
        <taxon>Bombycidae</taxon>
        <taxon>Bombycinae</taxon>
        <taxon>Bombyx</taxon>
    </lineage>
</organism>
<dbReference type="GO" id="GO:0005783">
    <property type="term" value="C:endoplasmic reticulum"/>
    <property type="evidence" value="ECO:0007669"/>
    <property type="project" value="TreeGrafter"/>
</dbReference>
<evidence type="ECO:0000313" key="7">
    <source>
        <dbReference type="RefSeq" id="XP_028037484.1"/>
    </source>
</evidence>
<dbReference type="RefSeq" id="XP_028037484.1">
    <property type="nucleotide sequence ID" value="XM_028181683.1"/>
</dbReference>
<dbReference type="PANTHER" id="PTHR13986">
    <property type="entry name" value="PROTEIN LYSINE HYDROXYLATION COMPLEX COMPONENT"/>
    <property type="match status" value="1"/>
</dbReference>
<dbReference type="InterPro" id="IPR052284">
    <property type="entry name" value="Collagen_mod_leprecan"/>
</dbReference>
<proteinExistence type="inferred from homology"/>
<dbReference type="PANTHER" id="PTHR13986:SF8">
    <property type="entry name" value="PROLYL 3-HYDROXYLASE 1-LIKE PROTEIN"/>
    <property type="match status" value="1"/>
</dbReference>
<dbReference type="InterPro" id="IPR011990">
    <property type="entry name" value="TPR-like_helical_dom_sf"/>
</dbReference>
<gene>
    <name evidence="7" type="primary">LOC114248438</name>
</gene>
<evidence type="ECO:0000256" key="4">
    <source>
        <dbReference type="SAM" id="SignalP"/>
    </source>
</evidence>
<feature type="domain" description="Leprecan-like alpha-helical" evidence="5">
    <location>
        <begin position="29"/>
        <end position="321"/>
    </location>
</feature>
<dbReference type="GO" id="GO:0030199">
    <property type="term" value="P:collagen fibril organization"/>
    <property type="evidence" value="ECO:0007669"/>
    <property type="project" value="TreeGrafter"/>
</dbReference>
<dbReference type="GO" id="GO:0005518">
    <property type="term" value="F:collagen binding"/>
    <property type="evidence" value="ECO:0007669"/>
    <property type="project" value="TreeGrafter"/>
</dbReference>